<evidence type="ECO:0000313" key="2">
    <source>
        <dbReference type="EMBL" id="EMP26542.1"/>
    </source>
</evidence>
<dbReference type="AlphaFoldDB" id="M7BE95"/>
<keyword evidence="3" id="KW-1185">Reference proteome</keyword>
<gene>
    <name evidence="2" type="ORF">UY3_16376</name>
</gene>
<dbReference type="Proteomes" id="UP000031443">
    <property type="component" value="Unassembled WGS sequence"/>
</dbReference>
<feature type="compositionally biased region" description="Acidic residues" evidence="1">
    <location>
        <begin position="117"/>
        <end position="137"/>
    </location>
</feature>
<name>M7BE95_CHEMY</name>
<feature type="region of interest" description="Disordered" evidence="1">
    <location>
        <begin position="113"/>
        <end position="143"/>
    </location>
</feature>
<organism evidence="2 3">
    <name type="scientific">Chelonia mydas</name>
    <name type="common">Green sea-turtle</name>
    <name type="synonym">Chelonia agassizi</name>
    <dbReference type="NCBI Taxonomy" id="8469"/>
    <lineage>
        <taxon>Eukaryota</taxon>
        <taxon>Metazoa</taxon>
        <taxon>Chordata</taxon>
        <taxon>Craniata</taxon>
        <taxon>Vertebrata</taxon>
        <taxon>Euteleostomi</taxon>
        <taxon>Archelosauria</taxon>
        <taxon>Testudinata</taxon>
        <taxon>Testudines</taxon>
        <taxon>Cryptodira</taxon>
        <taxon>Durocryptodira</taxon>
        <taxon>Americhelydia</taxon>
        <taxon>Chelonioidea</taxon>
        <taxon>Cheloniidae</taxon>
        <taxon>Chelonia</taxon>
    </lineage>
</organism>
<accession>M7BE95</accession>
<proteinExistence type="predicted"/>
<evidence type="ECO:0000313" key="3">
    <source>
        <dbReference type="Proteomes" id="UP000031443"/>
    </source>
</evidence>
<dbReference type="EMBL" id="KB578331">
    <property type="protein sequence ID" value="EMP26542.1"/>
    <property type="molecule type" value="Genomic_DNA"/>
</dbReference>
<reference evidence="3" key="1">
    <citation type="journal article" date="2013" name="Nat. Genet.">
        <title>The draft genomes of soft-shell turtle and green sea turtle yield insights into the development and evolution of the turtle-specific body plan.</title>
        <authorList>
            <person name="Wang Z."/>
            <person name="Pascual-Anaya J."/>
            <person name="Zadissa A."/>
            <person name="Li W."/>
            <person name="Niimura Y."/>
            <person name="Huang Z."/>
            <person name="Li C."/>
            <person name="White S."/>
            <person name="Xiong Z."/>
            <person name="Fang D."/>
            <person name="Wang B."/>
            <person name="Ming Y."/>
            <person name="Chen Y."/>
            <person name="Zheng Y."/>
            <person name="Kuraku S."/>
            <person name="Pignatelli M."/>
            <person name="Herrero J."/>
            <person name="Beal K."/>
            <person name="Nozawa M."/>
            <person name="Li Q."/>
            <person name="Wang J."/>
            <person name="Zhang H."/>
            <person name="Yu L."/>
            <person name="Shigenobu S."/>
            <person name="Wang J."/>
            <person name="Liu J."/>
            <person name="Flicek P."/>
            <person name="Searle S."/>
            <person name="Wang J."/>
            <person name="Kuratani S."/>
            <person name="Yin Y."/>
            <person name="Aken B."/>
            <person name="Zhang G."/>
            <person name="Irie N."/>
        </authorList>
    </citation>
    <scope>NUCLEOTIDE SEQUENCE [LARGE SCALE GENOMIC DNA]</scope>
</reference>
<sequence length="180" mass="20083">MTSANLSEEVHPPFANQVQNVGVFLVRRRHVFPYVVVKENESFAARCRPYPCRVKEKELRNTCHKARKANHHSGAVATSYGFYKELDAIFSGDPTSTVKATVDTLVARVPVKSGPSQEEEILDEDVEGEEDPEAEDNSEVRDACSQELLSTPDASHSCRSLAKCKQERMPLGRGFDFGNR</sequence>
<protein>
    <submittedName>
        <fullName evidence="2">Uncharacterized protein</fullName>
    </submittedName>
</protein>
<evidence type="ECO:0000256" key="1">
    <source>
        <dbReference type="SAM" id="MobiDB-lite"/>
    </source>
</evidence>